<evidence type="ECO:0000313" key="2">
    <source>
        <dbReference type="EMBL" id="AXY67479.1"/>
    </source>
</evidence>
<keyword evidence="1" id="KW-0472">Membrane</keyword>
<proteinExistence type="predicted"/>
<keyword evidence="1" id="KW-1133">Transmembrane helix</keyword>
<keyword evidence="3" id="KW-1185">Reference proteome</keyword>
<dbReference type="Proteomes" id="UP000261812">
    <property type="component" value="Chromosome"/>
</dbReference>
<organism evidence="2 3">
    <name type="scientific">Thermosynechococcus sichuanensis E542</name>
    <dbReference type="NCBI Taxonomy" id="2016101"/>
    <lineage>
        <taxon>Bacteria</taxon>
        <taxon>Bacillati</taxon>
        <taxon>Cyanobacteriota</taxon>
        <taxon>Cyanophyceae</taxon>
        <taxon>Acaryochloridales</taxon>
        <taxon>Thermosynechococcaceae</taxon>
        <taxon>Thermosynechococcus</taxon>
        <taxon>Thermosynechococcus sichuanensis</taxon>
    </lineage>
</organism>
<name>A0A3B7MA21_9CYAN</name>
<gene>
    <name evidence="2" type="ORF">D3A95_03065</name>
</gene>
<dbReference type="AlphaFoldDB" id="A0A3B7MA21"/>
<evidence type="ECO:0000313" key="3">
    <source>
        <dbReference type="Proteomes" id="UP000261812"/>
    </source>
</evidence>
<evidence type="ECO:0000256" key="1">
    <source>
        <dbReference type="SAM" id="Phobius"/>
    </source>
</evidence>
<protein>
    <recommendedName>
        <fullName evidence="4">DUF2721 domain-containing protein</fullName>
    </recommendedName>
</protein>
<feature type="transmembrane region" description="Helical" evidence="1">
    <location>
        <begin position="79"/>
        <end position="99"/>
    </location>
</feature>
<keyword evidence="1" id="KW-0812">Transmembrane</keyword>
<reference evidence="3" key="1">
    <citation type="submission" date="2018-09" db="EMBL/GenBank/DDBJ databases">
        <title>Complete genome sequence of thermophilic cyanobacteria strain Thermosynechococcus elongatus PKUAC-SCTE542.</title>
        <authorList>
            <person name="Liang Y."/>
            <person name="Tang J."/>
            <person name="Daroch M."/>
        </authorList>
    </citation>
    <scope>NUCLEOTIDE SEQUENCE [LARGE SCALE GENOMIC DNA]</scope>
    <source>
        <strain evidence="3">E542</strain>
    </source>
</reference>
<sequence length="123" mass="13427">MFDPPIVLLLAGIFMGLTSGKAFEATLKQSVQEWNRSRSTRVLSQLRGSQLQLPYLGISMGIWLFLMAGLWTYGFGAGLSMIIAFVLTIATALLVWYQLGKVLTILSTGGSRALDLDALEAKE</sequence>
<dbReference type="RefSeq" id="WP_181496190.1">
    <property type="nucleotide sequence ID" value="NZ_CP032152.1"/>
</dbReference>
<dbReference type="KEGG" id="tsq:D3A95_03065"/>
<evidence type="ECO:0008006" key="4">
    <source>
        <dbReference type="Google" id="ProtNLM"/>
    </source>
</evidence>
<dbReference type="EMBL" id="CP032152">
    <property type="protein sequence ID" value="AXY67479.1"/>
    <property type="molecule type" value="Genomic_DNA"/>
</dbReference>
<accession>A0A3B7MA21</accession>
<feature type="transmembrane region" description="Helical" evidence="1">
    <location>
        <begin position="53"/>
        <end position="72"/>
    </location>
</feature>